<dbReference type="RefSeq" id="XP_072845652.1">
    <property type="nucleotide sequence ID" value="XM_072989551.1"/>
</dbReference>
<feature type="compositionally biased region" description="Low complexity" evidence="11">
    <location>
        <begin position="94"/>
        <end position="107"/>
    </location>
</feature>
<keyword evidence="5" id="KW-0496">Mitochondrion</keyword>
<keyword evidence="4" id="KW-0175">Coiled coil</keyword>
<dbReference type="InterPro" id="IPR007964">
    <property type="entry name" value="MIC19/MIC25"/>
</dbReference>
<evidence type="ECO:0000256" key="3">
    <source>
        <dbReference type="ARBA" id="ARBA00022792"/>
    </source>
</evidence>
<protein>
    <submittedName>
        <fullName evidence="13">MICOS complex subunit MIC25 isoform X1</fullName>
    </submittedName>
</protein>
<evidence type="ECO:0000313" key="13">
    <source>
        <dbReference type="RefSeq" id="XP_072845652.1"/>
    </source>
</evidence>
<feature type="region of interest" description="Disordered" evidence="11">
    <location>
        <begin position="81"/>
        <end position="133"/>
    </location>
</feature>
<sequence length="332" mass="38534">MIFRRPPTGREFVGRQRRAWCGLCTVCFLPCPDSRGAWRDLFGAMGGSGSSHGNRKVSFELDEEERVRVLRGIRLSEDVVNRMKEPYQPKRDQQSPSLSSPPTSQPTEGKSKASAEIHPPTADSLGQKPSEAEEDLYRRYEQEQAMVQEELLRLARREREAANESLNVTLQRERNRTNEEKQKTAQLPTDLDALTQELQWKEEELKRKDNFYKEQLARIEKKNSEIYKLTLDQYKEAVTNAEDEIRRRNTQPICANLQEAILTCYNENKNQVLNCSELVKEYQRCVRLAQKWLLLYCTPMILTGINSDLLHLLDRLSSFVVPPHPELLVHFD</sequence>
<dbReference type="Pfam" id="PF05300">
    <property type="entry name" value="MIC19_MIC25"/>
    <property type="match status" value="1"/>
</dbReference>
<organism evidence="12 13">
    <name type="scientific">Pogona vitticeps</name>
    <name type="common">central bearded dragon</name>
    <dbReference type="NCBI Taxonomy" id="103695"/>
    <lineage>
        <taxon>Eukaryota</taxon>
        <taxon>Metazoa</taxon>
        <taxon>Chordata</taxon>
        <taxon>Craniata</taxon>
        <taxon>Vertebrata</taxon>
        <taxon>Euteleostomi</taxon>
        <taxon>Lepidosauria</taxon>
        <taxon>Squamata</taxon>
        <taxon>Bifurcata</taxon>
        <taxon>Unidentata</taxon>
        <taxon>Episquamata</taxon>
        <taxon>Toxicofera</taxon>
        <taxon>Iguania</taxon>
        <taxon>Acrodonta</taxon>
        <taxon>Agamidae</taxon>
        <taxon>Amphibolurinae</taxon>
        <taxon>Pogona</taxon>
    </lineage>
</organism>
<gene>
    <name evidence="13" type="primary">CHCHD6</name>
</gene>
<evidence type="ECO:0000256" key="11">
    <source>
        <dbReference type="SAM" id="MobiDB-lite"/>
    </source>
</evidence>
<keyword evidence="7" id="KW-1015">Disulfide bond</keyword>
<comment type="function">
    <text evidence="1">Component of the MICOS complex, a large protein complex of the mitochondrial inner membrane that plays crucial roles in the maintenance of crista junctions, inner membrane architecture, and formation of contact sites to the outer membrane.</text>
</comment>
<name>A0ABM5FJR5_9SAUR</name>
<evidence type="ECO:0000256" key="10">
    <source>
        <dbReference type="ARBA" id="ARBA00034480"/>
    </source>
</evidence>
<keyword evidence="3" id="KW-0999">Mitochondrion inner membrane</keyword>
<proteinExistence type="inferred from homology"/>
<evidence type="ECO:0000313" key="12">
    <source>
        <dbReference type="Proteomes" id="UP001652642"/>
    </source>
</evidence>
<evidence type="ECO:0000256" key="8">
    <source>
        <dbReference type="ARBA" id="ARBA00023288"/>
    </source>
</evidence>
<keyword evidence="8" id="KW-0449">Lipoprotein</keyword>
<evidence type="ECO:0000256" key="5">
    <source>
        <dbReference type="ARBA" id="ARBA00023128"/>
    </source>
</evidence>
<reference evidence="13" key="2">
    <citation type="submission" date="2025-08" db="UniProtKB">
        <authorList>
            <consortium name="RefSeq"/>
        </authorList>
    </citation>
    <scope>IDENTIFICATION</scope>
</reference>
<dbReference type="Proteomes" id="UP001652642">
    <property type="component" value="Chromosome 2"/>
</dbReference>
<dbReference type="GeneID" id="110081424"/>
<dbReference type="PANTHER" id="PTHR47609">
    <property type="entry name" value="MICOS COMPLEX SUBUNIT MIC25"/>
    <property type="match status" value="1"/>
</dbReference>
<evidence type="ECO:0000256" key="6">
    <source>
        <dbReference type="ARBA" id="ARBA00023136"/>
    </source>
</evidence>
<evidence type="ECO:0000256" key="7">
    <source>
        <dbReference type="ARBA" id="ARBA00023157"/>
    </source>
</evidence>
<keyword evidence="2" id="KW-0519">Myristate</keyword>
<reference evidence="12" key="1">
    <citation type="submission" date="2025-05" db="UniProtKB">
        <authorList>
            <consortium name="RefSeq"/>
        </authorList>
    </citation>
    <scope>NUCLEOTIDE SEQUENCE [LARGE SCALE GENOMIC DNA]</scope>
</reference>
<evidence type="ECO:0000256" key="4">
    <source>
        <dbReference type="ARBA" id="ARBA00023054"/>
    </source>
</evidence>
<evidence type="ECO:0000256" key="2">
    <source>
        <dbReference type="ARBA" id="ARBA00022707"/>
    </source>
</evidence>
<accession>A0ABM5FJR5</accession>
<keyword evidence="6" id="KW-0472">Membrane</keyword>
<evidence type="ECO:0000256" key="9">
    <source>
        <dbReference type="ARBA" id="ARBA00034476"/>
    </source>
</evidence>
<comment type="subcellular location">
    <subcellularLocation>
        <location evidence="9">Mitochondrion inner membrane</location>
        <topology evidence="9">Lipid-anchor</topology>
    </subcellularLocation>
</comment>
<keyword evidence="12" id="KW-1185">Reference proteome</keyword>
<dbReference type="PANTHER" id="PTHR47609:SF1">
    <property type="entry name" value="MICOS COMPLEX SUBUNIT MIC25"/>
    <property type="match status" value="1"/>
</dbReference>
<evidence type="ECO:0000256" key="1">
    <source>
        <dbReference type="ARBA" id="ARBA00002689"/>
    </source>
</evidence>
<dbReference type="InterPro" id="IPR042860">
    <property type="entry name" value="MIC25"/>
</dbReference>
<dbReference type="PROSITE" id="PS51808">
    <property type="entry name" value="CHCH"/>
    <property type="match status" value="1"/>
</dbReference>
<feature type="compositionally biased region" description="Basic and acidic residues" evidence="11">
    <location>
        <begin position="81"/>
        <end position="93"/>
    </location>
</feature>
<comment type="similarity">
    <text evidence="10">Belongs to the MICOS complex subunit Mic19 family. Metazoan Mic25 subfamily.</text>
</comment>